<dbReference type="PANTHER" id="PTHR28118:SF1">
    <property type="entry name" value="POLYNUCLEOTIDE 5'-TRIPHOSPHATASE CTL1-RELATED"/>
    <property type="match status" value="1"/>
</dbReference>
<dbReference type="AlphaFoldDB" id="A0A423VC33"/>
<dbReference type="GO" id="GO:0006370">
    <property type="term" value="P:7-methylguanosine mRNA capping"/>
    <property type="evidence" value="ECO:0007669"/>
    <property type="project" value="UniProtKB-UniRule"/>
</dbReference>
<comment type="function">
    <text evidence="8">First step of mRNA capping. Converts the 5'-triphosphate end of a nascent mRNA chain into a diphosphate end.</text>
</comment>
<dbReference type="Gene3D" id="3.20.100.10">
    <property type="entry name" value="mRNA triphosphatase Cet1-like"/>
    <property type="match status" value="1"/>
</dbReference>
<dbReference type="SUPFAM" id="SSF55154">
    <property type="entry name" value="CYTH-like phosphatases"/>
    <property type="match status" value="1"/>
</dbReference>
<dbReference type="STRING" id="356882.A0A423VC33"/>
<dbReference type="CDD" id="cd07470">
    <property type="entry name" value="CYTH-like_mRNA_RTPase"/>
    <property type="match status" value="1"/>
</dbReference>
<keyword evidence="6 8" id="KW-0539">Nucleus</keyword>
<reference evidence="11 12" key="1">
    <citation type="submission" date="2015-09" db="EMBL/GenBank/DDBJ databases">
        <title>Host preference determinants of Valsa canker pathogens revealed by comparative genomics.</title>
        <authorList>
            <person name="Yin Z."/>
            <person name="Huang L."/>
        </authorList>
    </citation>
    <scope>NUCLEOTIDE SEQUENCE [LARGE SCALE GENOMIC DNA]</scope>
    <source>
        <strain evidence="11 12">03-1</strain>
    </source>
</reference>
<evidence type="ECO:0000313" key="12">
    <source>
        <dbReference type="Proteomes" id="UP000283895"/>
    </source>
</evidence>
<dbReference type="EC" id="3.6.1.74" evidence="8"/>
<feature type="compositionally biased region" description="Pro residues" evidence="9">
    <location>
        <begin position="209"/>
        <end position="227"/>
    </location>
</feature>
<feature type="compositionally biased region" description="Low complexity" evidence="9">
    <location>
        <begin position="105"/>
        <end position="128"/>
    </location>
</feature>
<sequence length="558" mass="62119">MYDGSQHQLADPNRRSLSQSERERSLSVSPKTRVPSLPSSAGHRSQASISGPSGHVAAPPPSATRPERASTPAKRKMDDRDVRPEDLDRQEPRPPPFEANGTTIQQQQQQQQQHGTARPSAARSSTSPMLARRKPRHAALPVWAQPFERQQLSNPNFIVRKPVLNHSQVNGKIEVARQDRASSRHVSPEAARSVAQVPPQNQVQQSQPQPQPQPQSQPAPAPAPAPTPAQAQPQNQAPPAPVTTLKPTMLGPWESTIANQAPFDEMCRTVADFLFVLVVNNTDLGDIHHRGCVYEIEAKLGHITDRNNPSQRIEFPVQSEVVLSSNANINFVSSMTELQHKGYNEFLNVLVAEASPQNPKNKNSSDPRAPINYVHLRETDRSHRVPNHLRQRLHPALHQLMGNKPANVRVTTDQKSGEVKAKITKAKVADLHIYFPQCDLDCRISINIEAEWQGSVDELEQMNPAGDKADRHKDRLSYTQGNYRVDLTQVTQPEPGPSNTTRMSKRHELEIELDADAVIEQGRKAMRGEAHNYDFLIEGFVNNIRLMARKARDLASPA</sequence>
<dbReference type="InterPro" id="IPR040343">
    <property type="entry name" value="Cet1/Ctl1"/>
</dbReference>
<gene>
    <name evidence="11" type="ORF">VMCG_10467</name>
</gene>
<dbReference type="GO" id="GO:0031533">
    <property type="term" value="C:mRNA capping enzyme complex"/>
    <property type="evidence" value="ECO:0007669"/>
    <property type="project" value="UniProtKB-UniRule"/>
</dbReference>
<evidence type="ECO:0000259" key="10">
    <source>
        <dbReference type="Pfam" id="PF02940"/>
    </source>
</evidence>
<comment type="catalytic activity">
    <reaction evidence="7">
        <text>a 5'-end triphospho-ribonucleoside in mRNA + H2O = a 5'-end diphospho-ribonucleoside in mRNA + phosphate + H(+)</text>
        <dbReference type="Rhea" id="RHEA:67004"/>
        <dbReference type="Rhea" id="RHEA-COMP:17164"/>
        <dbReference type="Rhea" id="RHEA-COMP:17165"/>
        <dbReference type="ChEBI" id="CHEBI:15377"/>
        <dbReference type="ChEBI" id="CHEBI:15378"/>
        <dbReference type="ChEBI" id="CHEBI:43474"/>
        <dbReference type="ChEBI" id="CHEBI:167616"/>
        <dbReference type="ChEBI" id="CHEBI:167618"/>
        <dbReference type="EC" id="3.6.1.74"/>
    </reaction>
    <physiologicalReaction direction="left-to-right" evidence="7">
        <dbReference type="Rhea" id="RHEA:67005"/>
    </physiologicalReaction>
</comment>
<dbReference type="GO" id="GO:0140818">
    <property type="term" value="F:mRNA 5'-triphosphate monophosphatase activity"/>
    <property type="evidence" value="ECO:0007669"/>
    <property type="project" value="UniProtKB-EC"/>
</dbReference>
<dbReference type="InterPro" id="IPR033469">
    <property type="entry name" value="CYTH-like_dom_sf"/>
</dbReference>
<comment type="cofactor">
    <cofactor evidence="1 8">
        <name>Mg(2+)</name>
        <dbReference type="ChEBI" id="CHEBI:18420"/>
    </cofactor>
</comment>
<evidence type="ECO:0000313" key="11">
    <source>
        <dbReference type="EMBL" id="ROV88460.1"/>
    </source>
</evidence>
<proteinExistence type="inferred from homology"/>
<keyword evidence="12" id="KW-1185">Reference proteome</keyword>
<feature type="compositionally biased region" description="Polar residues" evidence="9">
    <location>
        <begin position="37"/>
        <end position="51"/>
    </location>
</feature>
<dbReference type="PANTHER" id="PTHR28118">
    <property type="entry name" value="POLYNUCLEOTIDE 5'-TRIPHOSPHATASE-RELATED"/>
    <property type="match status" value="1"/>
</dbReference>
<evidence type="ECO:0000256" key="8">
    <source>
        <dbReference type="RuleBase" id="RU367053"/>
    </source>
</evidence>
<feature type="region of interest" description="Disordered" evidence="9">
    <location>
        <begin position="175"/>
        <end position="248"/>
    </location>
</feature>
<evidence type="ECO:0000256" key="4">
    <source>
        <dbReference type="ARBA" id="ARBA00022664"/>
    </source>
</evidence>
<evidence type="ECO:0000256" key="2">
    <source>
        <dbReference type="ARBA" id="ARBA00004123"/>
    </source>
</evidence>
<comment type="caution">
    <text evidence="11">The sequence shown here is derived from an EMBL/GenBank/DDBJ whole genome shotgun (WGS) entry which is preliminary data.</text>
</comment>
<feature type="compositionally biased region" description="Low complexity" evidence="9">
    <location>
        <begin position="194"/>
        <end position="208"/>
    </location>
</feature>
<accession>A0A423VC33</accession>
<feature type="domain" description="mRNA triphosphatase Cet1-like" evidence="10">
    <location>
        <begin position="264"/>
        <end position="513"/>
    </location>
</feature>
<keyword evidence="5 8" id="KW-0378">Hydrolase</keyword>
<dbReference type="EMBL" id="LKEA01000079">
    <property type="protein sequence ID" value="ROV88460.1"/>
    <property type="molecule type" value="Genomic_DNA"/>
</dbReference>
<dbReference type="InterPro" id="IPR004206">
    <property type="entry name" value="mRNA_triPase_Cet1"/>
</dbReference>
<protein>
    <recommendedName>
        <fullName evidence="8">mRNA-capping enzyme subunit beta</fullName>
        <ecNumber evidence="8">3.6.1.74</ecNumber>
    </recommendedName>
    <alternativeName>
        <fullName evidence="8">mRNA 5'-phosphatase</fullName>
    </alternativeName>
    <alternativeName>
        <fullName evidence="8">mRNA 5'-triphosphate monophosphatase</fullName>
    </alternativeName>
</protein>
<keyword evidence="4 8" id="KW-0507">mRNA processing</keyword>
<evidence type="ECO:0000256" key="9">
    <source>
        <dbReference type="SAM" id="MobiDB-lite"/>
    </source>
</evidence>
<keyword evidence="8" id="KW-0506">mRNA capping</keyword>
<comment type="subcellular location">
    <subcellularLocation>
        <location evidence="2 8">Nucleus</location>
    </subcellularLocation>
</comment>
<dbReference type="GO" id="GO:0004651">
    <property type="term" value="F:polynucleotide 5'-phosphatase activity"/>
    <property type="evidence" value="ECO:0007669"/>
    <property type="project" value="UniProtKB-UniRule"/>
</dbReference>
<evidence type="ECO:0000256" key="3">
    <source>
        <dbReference type="ARBA" id="ARBA00006345"/>
    </source>
</evidence>
<dbReference type="OrthoDB" id="272147at2759"/>
<dbReference type="InterPro" id="IPR037009">
    <property type="entry name" value="mRNA_triPase_Cet1_sf"/>
</dbReference>
<name>A0A423VC33_9PEZI</name>
<evidence type="ECO:0000256" key="7">
    <source>
        <dbReference type="ARBA" id="ARBA00047740"/>
    </source>
</evidence>
<evidence type="ECO:0000256" key="1">
    <source>
        <dbReference type="ARBA" id="ARBA00001946"/>
    </source>
</evidence>
<comment type="similarity">
    <text evidence="3 8">Belongs to the fungal TPase family.</text>
</comment>
<evidence type="ECO:0000256" key="6">
    <source>
        <dbReference type="ARBA" id="ARBA00023242"/>
    </source>
</evidence>
<dbReference type="Pfam" id="PF02940">
    <property type="entry name" value="mRNA_triPase"/>
    <property type="match status" value="1"/>
</dbReference>
<evidence type="ECO:0000256" key="5">
    <source>
        <dbReference type="ARBA" id="ARBA00022801"/>
    </source>
</evidence>
<feature type="region of interest" description="Disordered" evidence="9">
    <location>
        <begin position="1"/>
        <end position="149"/>
    </location>
</feature>
<organism evidence="11 12">
    <name type="scientific">Cytospora schulzeri</name>
    <dbReference type="NCBI Taxonomy" id="448051"/>
    <lineage>
        <taxon>Eukaryota</taxon>
        <taxon>Fungi</taxon>
        <taxon>Dikarya</taxon>
        <taxon>Ascomycota</taxon>
        <taxon>Pezizomycotina</taxon>
        <taxon>Sordariomycetes</taxon>
        <taxon>Sordariomycetidae</taxon>
        <taxon>Diaporthales</taxon>
        <taxon>Cytosporaceae</taxon>
        <taxon>Cytospora</taxon>
    </lineage>
</organism>
<dbReference type="Proteomes" id="UP000283895">
    <property type="component" value="Unassembled WGS sequence"/>
</dbReference>
<feature type="compositionally biased region" description="Basic and acidic residues" evidence="9">
    <location>
        <begin position="75"/>
        <end position="92"/>
    </location>
</feature>
<comment type="subunit">
    <text evidence="8">Heterodimer. The mRNA-capping enzyme is composed of two separate chains alpha and beta, respectively a mRNA guanylyltransferase and an mRNA 5'-triphosphate monophosphatase.</text>
</comment>